<keyword evidence="1" id="KW-0472">Membrane</keyword>
<comment type="caution">
    <text evidence="2">The sequence shown here is derived from an EMBL/GenBank/DDBJ whole genome shotgun (WGS) entry which is preliminary data.</text>
</comment>
<accession>A0A939D639</accession>
<evidence type="ECO:0000256" key="1">
    <source>
        <dbReference type="SAM" id="Phobius"/>
    </source>
</evidence>
<dbReference type="EMBL" id="JAFJZZ010000001">
    <property type="protein sequence ID" value="MBN7772194.1"/>
    <property type="molecule type" value="Genomic_DNA"/>
</dbReference>
<gene>
    <name evidence="2" type="ORF">JYB65_02355</name>
</gene>
<evidence type="ECO:0000313" key="3">
    <source>
        <dbReference type="Proteomes" id="UP000664545"/>
    </source>
</evidence>
<feature type="transmembrane region" description="Helical" evidence="1">
    <location>
        <begin position="12"/>
        <end position="30"/>
    </location>
</feature>
<keyword evidence="1" id="KW-1133">Transmembrane helix</keyword>
<dbReference type="RefSeq" id="WP_206581015.1">
    <property type="nucleotide sequence ID" value="NZ_JAFJZZ010000001.1"/>
</dbReference>
<evidence type="ECO:0000313" key="2">
    <source>
        <dbReference type="EMBL" id="MBN7772194.1"/>
    </source>
</evidence>
<reference evidence="2" key="1">
    <citation type="submission" date="2021-02" db="EMBL/GenBank/DDBJ databases">
        <title>Abyssanaerobacter marinus gen.nov., sp., nov, anaerobic bacterium isolated from the Onnuri vent field of Indian Ocean and suggestion of Mogibacteriaceae fam. nov., and proposal of reclassification of ambiguous this family's genus member.</title>
        <authorList>
            <person name="Kim Y.J."/>
            <person name="Yang J.-A."/>
        </authorList>
    </citation>
    <scope>NUCLEOTIDE SEQUENCE</scope>
    <source>
        <strain evidence="2">DSM 2634</strain>
    </source>
</reference>
<proteinExistence type="predicted"/>
<dbReference type="AlphaFoldDB" id="A0A939D639"/>
<organism evidence="2 3">
    <name type="scientific">Clostridium aminobutyricum</name>
    <dbReference type="NCBI Taxonomy" id="33953"/>
    <lineage>
        <taxon>Bacteria</taxon>
        <taxon>Bacillati</taxon>
        <taxon>Bacillota</taxon>
        <taxon>Clostridia</taxon>
        <taxon>Eubacteriales</taxon>
        <taxon>Clostridiaceae</taxon>
        <taxon>Clostridium</taxon>
    </lineage>
</organism>
<keyword evidence="1" id="KW-0812">Transmembrane</keyword>
<protein>
    <submittedName>
        <fullName evidence="2">Uncharacterized protein</fullName>
    </submittedName>
</protein>
<keyword evidence="3" id="KW-1185">Reference proteome</keyword>
<name>A0A939D639_CLOAM</name>
<dbReference type="Proteomes" id="UP000664545">
    <property type="component" value="Unassembled WGS sequence"/>
</dbReference>
<sequence>MKLSLNNKEKNVLFIIVGVVFVAIIISYGMNRSASDFTQQPGYEQKLKNAIEKKDQELSSETVNNNDYFIVTKEMKENPRYQNPDGSVNYEAICVDLGISISTPEGALKEIYLSTVDNHIEPHVLEHAEIAIYSDENDNPWTLKKGDKVKFHTYVDTEYYNHVGQIYFGALKDGETFMTDNLGEGTSVDSEKEFEYVVPESGQYHFYLFRGSTEPIVIKWIKISKN</sequence>